<accession>A0A4U3KNU3</accession>
<evidence type="ECO:0000256" key="4">
    <source>
        <dbReference type="ARBA" id="ARBA00023088"/>
    </source>
</evidence>
<evidence type="ECO:0000256" key="2">
    <source>
        <dbReference type="ARBA" id="ARBA00022525"/>
    </source>
</evidence>
<name>A0A4U3KNU3_ENTFL</name>
<sequence>MLKIIKENEKHQEKDYTASSWKVYSEALKQAQTVADQTTATQAEVDQAEAKLRSAVEQLTLKNSGENKKEQKNGGDNGHLNTSAGVDQTGTKQVKPSSQGGFRKASQFLPSTGEKKSIALVIIGLLVIASGCLLVFRKSKSKK</sequence>
<keyword evidence="6" id="KW-1133">Transmembrane helix</keyword>
<feature type="domain" description="Gram-positive cocci surface proteins LPxTG" evidence="7">
    <location>
        <begin position="109"/>
        <end position="143"/>
    </location>
</feature>
<keyword evidence="6" id="KW-0812">Transmembrane</keyword>
<dbReference type="PROSITE" id="PS50847">
    <property type="entry name" value="GRAM_POS_ANCHORING"/>
    <property type="match status" value="1"/>
</dbReference>
<dbReference type="Pfam" id="PF07554">
    <property type="entry name" value="FIVAR"/>
    <property type="match status" value="1"/>
</dbReference>
<keyword evidence="1" id="KW-0134">Cell wall</keyword>
<dbReference type="NCBIfam" id="TIGR01167">
    <property type="entry name" value="LPXTG_anchor"/>
    <property type="match status" value="1"/>
</dbReference>
<dbReference type="EMBL" id="SIYF01000585">
    <property type="protein sequence ID" value="TKK63875.1"/>
    <property type="molecule type" value="Genomic_DNA"/>
</dbReference>
<keyword evidence="4" id="KW-0572">Peptidoglycan-anchor</keyword>
<evidence type="ECO:0000259" key="7">
    <source>
        <dbReference type="PROSITE" id="PS50847"/>
    </source>
</evidence>
<evidence type="ECO:0000256" key="1">
    <source>
        <dbReference type="ARBA" id="ARBA00022512"/>
    </source>
</evidence>
<evidence type="ECO:0000313" key="9">
    <source>
        <dbReference type="Proteomes" id="UP000305511"/>
    </source>
</evidence>
<keyword evidence="3" id="KW-0732">Signal</keyword>
<protein>
    <submittedName>
        <fullName evidence="8">LPXTG cell wall anchor domain-containing protein</fullName>
    </submittedName>
</protein>
<dbReference type="Gene3D" id="1.20.1270.70">
    <property type="entry name" value="Designed single chain three-helix bundle"/>
    <property type="match status" value="1"/>
</dbReference>
<feature type="compositionally biased region" description="Polar residues" evidence="5">
    <location>
        <begin position="79"/>
        <end position="100"/>
    </location>
</feature>
<evidence type="ECO:0000256" key="3">
    <source>
        <dbReference type="ARBA" id="ARBA00022729"/>
    </source>
</evidence>
<feature type="region of interest" description="Disordered" evidence="5">
    <location>
        <begin position="58"/>
        <end position="107"/>
    </location>
</feature>
<organism evidence="8 9">
    <name type="scientific">Enterococcus faecalis</name>
    <name type="common">Streptococcus faecalis</name>
    <dbReference type="NCBI Taxonomy" id="1351"/>
    <lineage>
        <taxon>Bacteria</taxon>
        <taxon>Bacillati</taxon>
        <taxon>Bacillota</taxon>
        <taxon>Bacilli</taxon>
        <taxon>Lactobacillales</taxon>
        <taxon>Enterococcaceae</taxon>
        <taxon>Enterococcus</taxon>
    </lineage>
</organism>
<keyword evidence="2" id="KW-0964">Secreted</keyword>
<evidence type="ECO:0000256" key="6">
    <source>
        <dbReference type="SAM" id="Phobius"/>
    </source>
</evidence>
<dbReference type="AlphaFoldDB" id="A0A4U3KNU3"/>
<comment type="caution">
    <text evidence="8">The sequence shown here is derived from an EMBL/GenBank/DDBJ whole genome shotgun (WGS) entry which is preliminary data.</text>
</comment>
<evidence type="ECO:0000256" key="5">
    <source>
        <dbReference type="SAM" id="MobiDB-lite"/>
    </source>
</evidence>
<dbReference type="Proteomes" id="UP000305511">
    <property type="component" value="Unassembled WGS sequence"/>
</dbReference>
<dbReference type="Pfam" id="PF00746">
    <property type="entry name" value="Gram_pos_anchor"/>
    <property type="match status" value="1"/>
</dbReference>
<feature type="transmembrane region" description="Helical" evidence="6">
    <location>
        <begin position="118"/>
        <end position="136"/>
    </location>
</feature>
<gene>
    <name evidence="8" type="ORF">EY666_17835</name>
</gene>
<proteinExistence type="predicted"/>
<reference evidence="8 9" key="1">
    <citation type="submission" date="2019-02" db="EMBL/GenBank/DDBJ databases">
        <title>Bacteria dissemination in different level of health care in South Africa: the effectiveness of infections prevention and control.</title>
        <authorList>
            <person name="Shobo C."/>
            <person name="Amoako D.G."/>
            <person name="Allam M."/>
            <person name="Ismail A."/>
            <person name="Bester L.A."/>
            <person name="Essack S.Y."/>
        </authorList>
    </citation>
    <scope>NUCLEOTIDE SEQUENCE [LARGE SCALE GENOMIC DNA]</scope>
    <source>
        <strain evidence="8 9">2SIL2</strain>
    </source>
</reference>
<evidence type="ECO:0000313" key="8">
    <source>
        <dbReference type="EMBL" id="TKK63875.1"/>
    </source>
</evidence>
<keyword evidence="6" id="KW-0472">Membrane</keyword>
<dbReference type="InterPro" id="IPR019931">
    <property type="entry name" value="LPXTG_anchor"/>
</dbReference>